<feature type="compositionally biased region" description="Basic and acidic residues" evidence="6">
    <location>
        <begin position="50"/>
        <end position="63"/>
    </location>
</feature>
<dbReference type="PANTHER" id="PTHR31194">
    <property type="entry name" value="SHN SHINE , DNA BINDING / TRANSCRIPTION FACTOR"/>
    <property type="match status" value="1"/>
</dbReference>
<dbReference type="InterPro" id="IPR036955">
    <property type="entry name" value="AP2/ERF_dom_sf"/>
</dbReference>
<dbReference type="CDD" id="cd00018">
    <property type="entry name" value="AP2"/>
    <property type="match status" value="1"/>
</dbReference>
<dbReference type="EMBL" id="CAKMRJ010000235">
    <property type="protein sequence ID" value="CAH1419266.1"/>
    <property type="molecule type" value="Genomic_DNA"/>
</dbReference>
<dbReference type="GO" id="GO:0003677">
    <property type="term" value="F:DNA binding"/>
    <property type="evidence" value="ECO:0007669"/>
    <property type="project" value="UniProtKB-KW"/>
</dbReference>
<comment type="subcellular location">
    <subcellularLocation>
        <location evidence="1">Nucleus</location>
    </subcellularLocation>
</comment>
<dbReference type="PANTHER" id="PTHR31194:SF140">
    <property type="entry name" value="ETHYLENE-RESPONSIVE TRANSCRIPTION FACTOR CRF2"/>
    <property type="match status" value="1"/>
</dbReference>
<dbReference type="GO" id="GO:0005634">
    <property type="term" value="C:nucleus"/>
    <property type="evidence" value="ECO:0007669"/>
    <property type="project" value="UniProtKB-SubCell"/>
</dbReference>
<evidence type="ECO:0000256" key="2">
    <source>
        <dbReference type="ARBA" id="ARBA00023015"/>
    </source>
</evidence>
<comment type="caution">
    <text evidence="8">The sequence shown here is derived from an EMBL/GenBank/DDBJ whole genome shotgun (WGS) entry which is preliminary data.</text>
</comment>
<dbReference type="AlphaFoldDB" id="A0AAU9M171"/>
<feature type="compositionally biased region" description="Basic and acidic residues" evidence="6">
    <location>
        <begin position="72"/>
        <end position="95"/>
    </location>
</feature>
<keyword evidence="3" id="KW-0238">DNA-binding</keyword>
<evidence type="ECO:0000256" key="6">
    <source>
        <dbReference type="SAM" id="MobiDB-lite"/>
    </source>
</evidence>
<dbReference type="Proteomes" id="UP001157418">
    <property type="component" value="Unassembled WGS sequence"/>
</dbReference>
<gene>
    <name evidence="8" type="ORF">LVIROSA_LOCUS6808</name>
</gene>
<name>A0AAU9M171_9ASTR</name>
<evidence type="ECO:0000256" key="1">
    <source>
        <dbReference type="ARBA" id="ARBA00004123"/>
    </source>
</evidence>
<evidence type="ECO:0000256" key="4">
    <source>
        <dbReference type="ARBA" id="ARBA00023163"/>
    </source>
</evidence>
<protein>
    <recommendedName>
        <fullName evidence="7">AP2/ERF domain-containing protein</fullName>
    </recommendedName>
</protein>
<dbReference type="Gene3D" id="3.30.730.10">
    <property type="entry name" value="AP2/ERF domain"/>
    <property type="match status" value="2"/>
</dbReference>
<evidence type="ECO:0000259" key="7">
    <source>
        <dbReference type="PROSITE" id="PS51032"/>
    </source>
</evidence>
<dbReference type="SMART" id="SM00380">
    <property type="entry name" value="AP2"/>
    <property type="match status" value="2"/>
</dbReference>
<dbReference type="InterPro" id="IPR050913">
    <property type="entry name" value="AP2/ERF_ERF"/>
</dbReference>
<feature type="compositionally biased region" description="Basic and acidic residues" evidence="6">
    <location>
        <begin position="174"/>
        <end position="184"/>
    </location>
</feature>
<keyword evidence="2" id="KW-0805">Transcription regulation</keyword>
<evidence type="ECO:0000313" key="9">
    <source>
        <dbReference type="Proteomes" id="UP001157418"/>
    </source>
</evidence>
<feature type="region of interest" description="Disordered" evidence="6">
    <location>
        <begin position="203"/>
        <end position="236"/>
    </location>
</feature>
<feature type="region of interest" description="Disordered" evidence="6">
    <location>
        <begin position="134"/>
        <end position="184"/>
    </location>
</feature>
<feature type="region of interest" description="Disordered" evidence="6">
    <location>
        <begin position="1"/>
        <end position="95"/>
    </location>
</feature>
<keyword evidence="9" id="KW-1185">Reference proteome</keyword>
<dbReference type="InterPro" id="IPR016177">
    <property type="entry name" value="DNA-bd_dom_sf"/>
</dbReference>
<feature type="compositionally biased region" description="Basic and acidic residues" evidence="6">
    <location>
        <begin position="153"/>
        <end position="167"/>
    </location>
</feature>
<dbReference type="InterPro" id="IPR001471">
    <property type="entry name" value="AP2/ERF_dom"/>
</dbReference>
<dbReference type="GO" id="GO:0003700">
    <property type="term" value="F:DNA-binding transcription factor activity"/>
    <property type="evidence" value="ECO:0007669"/>
    <property type="project" value="InterPro"/>
</dbReference>
<reference evidence="8 9" key="1">
    <citation type="submission" date="2022-01" db="EMBL/GenBank/DDBJ databases">
        <authorList>
            <person name="Xiong W."/>
            <person name="Schranz E."/>
        </authorList>
    </citation>
    <scope>NUCLEOTIDE SEQUENCE [LARGE SCALE GENOMIC DNA]</scope>
</reference>
<accession>A0AAU9M171</accession>
<evidence type="ECO:0000256" key="5">
    <source>
        <dbReference type="ARBA" id="ARBA00023242"/>
    </source>
</evidence>
<evidence type="ECO:0000256" key="3">
    <source>
        <dbReference type="ARBA" id="ARBA00023125"/>
    </source>
</evidence>
<feature type="compositionally biased region" description="Basic and acidic residues" evidence="6">
    <location>
        <begin position="203"/>
        <end position="215"/>
    </location>
</feature>
<evidence type="ECO:0000313" key="8">
    <source>
        <dbReference type="EMBL" id="CAH1419266.1"/>
    </source>
</evidence>
<sequence>MADQPAGCTKMENSAEDDNKQQMEATVTYPRKVRVIVSDPHAADSSSDEGGNRERSSQRRIVREIVLGLRAGENKDDGEASKRRGSMEQKENERKWGKLCSEIRDPFNKKRVWFGTFDTAEKSLKAYKKKKEKFRAGQAAENQQVTPVSKGVPEGKKVAKLDDDPTRKQCKGVRKTESGRWSAKIRDPVKKSQVWVGTFDTKEEASEAIESKKVEFGSSRSNAESGSSLKTPKTET</sequence>
<dbReference type="SUPFAM" id="SSF54171">
    <property type="entry name" value="DNA-binding domain"/>
    <property type="match status" value="2"/>
</dbReference>
<proteinExistence type="predicted"/>
<keyword evidence="5" id="KW-0539">Nucleus</keyword>
<organism evidence="8 9">
    <name type="scientific">Lactuca virosa</name>
    <dbReference type="NCBI Taxonomy" id="75947"/>
    <lineage>
        <taxon>Eukaryota</taxon>
        <taxon>Viridiplantae</taxon>
        <taxon>Streptophyta</taxon>
        <taxon>Embryophyta</taxon>
        <taxon>Tracheophyta</taxon>
        <taxon>Spermatophyta</taxon>
        <taxon>Magnoliopsida</taxon>
        <taxon>eudicotyledons</taxon>
        <taxon>Gunneridae</taxon>
        <taxon>Pentapetalae</taxon>
        <taxon>asterids</taxon>
        <taxon>campanulids</taxon>
        <taxon>Asterales</taxon>
        <taxon>Asteraceae</taxon>
        <taxon>Cichorioideae</taxon>
        <taxon>Cichorieae</taxon>
        <taxon>Lactucinae</taxon>
        <taxon>Lactuca</taxon>
    </lineage>
</organism>
<feature type="compositionally biased region" description="Low complexity" evidence="6">
    <location>
        <begin position="218"/>
        <end position="228"/>
    </location>
</feature>
<feature type="domain" description="AP2/ERF" evidence="7">
    <location>
        <begin position="169"/>
        <end position="232"/>
    </location>
</feature>
<dbReference type="PROSITE" id="PS51032">
    <property type="entry name" value="AP2_ERF"/>
    <property type="match status" value="2"/>
</dbReference>
<feature type="domain" description="AP2/ERF" evidence="7">
    <location>
        <begin position="82"/>
        <end position="144"/>
    </location>
</feature>
<keyword evidence="4" id="KW-0804">Transcription</keyword>